<dbReference type="AlphaFoldDB" id="A0A6J4UNW2"/>
<organism evidence="1">
    <name type="scientific">uncultured Thermomicrobiales bacterium</name>
    <dbReference type="NCBI Taxonomy" id="1645740"/>
    <lineage>
        <taxon>Bacteria</taxon>
        <taxon>Pseudomonadati</taxon>
        <taxon>Thermomicrobiota</taxon>
        <taxon>Thermomicrobia</taxon>
        <taxon>Thermomicrobiales</taxon>
        <taxon>environmental samples</taxon>
    </lineage>
</organism>
<sequence>MHVVGARAVPSMKMVTGDPKAAALAATGIFATPVVVAGDRAFLAYPRGALAVALGFRCRCPDAAA</sequence>
<name>A0A6J4UNW2_9BACT</name>
<reference evidence="1" key="1">
    <citation type="submission" date="2020-02" db="EMBL/GenBank/DDBJ databases">
        <authorList>
            <person name="Meier V. D."/>
        </authorList>
    </citation>
    <scope>NUCLEOTIDE SEQUENCE</scope>
    <source>
        <strain evidence="1">AVDCRST_MAG59</strain>
    </source>
</reference>
<gene>
    <name evidence="1" type="ORF">AVDCRST_MAG59-2000</name>
</gene>
<evidence type="ECO:0000313" key="1">
    <source>
        <dbReference type="EMBL" id="CAA9554343.1"/>
    </source>
</evidence>
<accession>A0A6J4UNW2</accession>
<proteinExistence type="predicted"/>
<protein>
    <submittedName>
        <fullName evidence="1">Uncharacterized protein</fullName>
    </submittedName>
</protein>
<dbReference type="EMBL" id="CADCWF010000127">
    <property type="protein sequence ID" value="CAA9554343.1"/>
    <property type="molecule type" value="Genomic_DNA"/>
</dbReference>